<proteinExistence type="predicted"/>
<evidence type="ECO:0000313" key="5">
    <source>
        <dbReference type="Proteomes" id="UP000613743"/>
    </source>
</evidence>
<sequence>MLSFVLVGCGSDGKDGEDGKDGVVGVSIDTTSSLTATFTNASIDAGTVTVDFELTNANGVAVLGLNKDYDLRFGIAQLTQVFEAAGDAQVDRGLQWQAYINSQKEPNPDWIPEDDDNLSPSTQFQAGVEAAKNCDDCLIDNLDGSYTYTYQIDVANVTTPLQVTYNADNTQRATLELKLPQITANAAYDWQPSTGATEGITSREVVSITACYQCHQPESLALHGGRRLDLENCASCHTATSGDPESGNSVDFTYMIHAIHKGNERMIATEEGMVPAPYKVIGYGGGMHDYGNVMFPLYPATDCSSCHVEGEGAPADAALFKADKSNTACIACHTEKPSMNHSSTDCVACHNATDPYNGTNNAEKRHGDVNKRYQVSKLYSAVFTNIAPAGQGLSFDVQLLDDSGNPIAKEFVYKKGFSKPYIVVSWDIDKDYPAYETGSRYSERRIDLYDDTQSVYDTASKTFSVTSANIVLPADINGKSFELLPLVKTCFNTGGYGVDEVNPMACYDTEGELLNNAAPAYIQDQPLRFTWNNGYSDTAATARRTIIDDAKCHACHGAEFYHDSNGVNCMSCHTPDKSLKESVRGSGEFDKPTSFAYKAHHADGHYLKYAGVQSGTVLKTDCSTCHTDGGFALGRSSDRVWHYPNLDTKDADGVWVSSDAGTCLSCHQPYLNDAAINHIEINGGIIDGVDADDVRTRAKETCSTCHSSEQVLSVHGH</sequence>
<dbReference type="AlphaFoldDB" id="A0A917JP53"/>
<dbReference type="InterPro" id="IPR036280">
    <property type="entry name" value="Multihaem_cyt_sf"/>
</dbReference>
<comment type="caution">
    <text evidence="4">The sequence shown here is derived from an EMBL/GenBank/DDBJ whole genome shotgun (WGS) entry which is preliminary data.</text>
</comment>
<reference evidence="4" key="2">
    <citation type="submission" date="2020-09" db="EMBL/GenBank/DDBJ databases">
        <authorList>
            <person name="Sun Q."/>
            <person name="Ohkuma M."/>
        </authorList>
    </citation>
    <scope>NUCLEOTIDE SEQUENCE</scope>
    <source>
        <strain evidence="4">JCM 30804</strain>
    </source>
</reference>
<dbReference type="SUPFAM" id="SSF48695">
    <property type="entry name" value="Multiheme cytochromes"/>
    <property type="match status" value="1"/>
</dbReference>
<accession>A0A917JP53</accession>
<reference evidence="4" key="1">
    <citation type="journal article" date="2014" name="Int. J. Syst. Evol. Microbiol.">
        <title>Complete genome sequence of Corynebacterium casei LMG S-19264T (=DSM 44701T), isolated from a smear-ripened cheese.</title>
        <authorList>
            <consortium name="US DOE Joint Genome Institute (JGI-PGF)"/>
            <person name="Walter F."/>
            <person name="Albersmeier A."/>
            <person name="Kalinowski J."/>
            <person name="Ruckert C."/>
        </authorList>
    </citation>
    <scope>NUCLEOTIDE SEQUENCE</scope>
    <source>
        <strain evidence="4">JCM 30804</strain>
    </source>
</reference>
<keyword evidence="5" id="KW-1185">Reference proteome</keyword>
<evidence type="ECO:0000259" key="2">
    <source>
        <dbReference type="Pfam" id="PF22112"/>
    </source>
</evidence>
<organism evidence="4 5">
    <name type="scientific">Shewanella gelidii</name>
    <dbReference type="NCBI Taxonomy" id="1642821"/>
    <lineage>
        <taxon>Bacteria</taxon>
        <taxon>Pseudomonadati</taxon>
        <taxon>Pseudomonadota</taxon>
        <taxon>Gammaproteobacteria</taxon>
        <taxon>Alteromonadales</taxon>
        <taxon>Shewanellaceae</taxon>
        <taxon>Shewanella</taxon>
    </lineage>
</organism>
<dbReference type="CDD" id="cd08168">
    <property type="entry name" value="Cytochrom_C3"/>
    <property type="match status" value="1"/>
</dbReference>
<dbReference type="Proteomes" id="UP000613743">
    <property type="component" value="Unassembled WGS sequence"/>
</dbReference>
<dbReference type="EMBL" id="BMPZ01000002">
    <property type="protein sequence ID" value="GGI75080.1"/>
    <property type="molecule type" value="Genomic_DNA"/>
</dbReference>
<evidence type="ECO:0000313" key="4">
    <source>
        <dbReference type="EMBL" id="GGI75080.1"/>
    </source>
</evidence>
<dbReference type="NCBIfam" id="TIGR03507">
    <property type="entry name" value="decahem_SO1788"/>
    <property type="match status" value="1"/>
</dbReference>
<name>A0A917JP53_9GAMM</name>
<dbReference type="PANTHER" id="PTHR35038:SF8">
    <property type="entry name" value="C-TYPE POLYHEME CYTOCHROME OMCC"/>
    <property type="match status" value="1"/>
</dbReference>
<feature type="domain" description="Outer membrane cytochrome MtrC/MtrF-like" evidence="3">
    <location>
        <begin position="203"/>
        <end position="322"/>
    </location>
</feature>
<dbReference type="SMR" id="A0A917JP53"/>
<dbReference type="InterPro" id="IPR020014">
    <property type="entry name" value="Decahaem_cyt-c_OmcA/MtrC"/>
</dbReference>
<feature type="domain" description="Outer membrane cytochrome MtrC/MtrF-like" evidence="3">
    <location>
        <begin position="544"/>
        <end position="715"/>
    </location>
</feature>
<dbReference type="Pfam" id="PF22112">
    <property type="entry name" value="OmcA-like_N"/>
    <property type="match status" value="1"/>
</dbReference>
<evidence type="ECO:0000259" key="3">
    <source>
        <dbReference type="Pfam" id="PF22113"/>
    </source>
</evidence>
<protein>
    <submittedName>
        <fullName evidence="4">Cytochrome c</fullName>
    </submittedName>
</protein>
<dbReference type="Pfam" id="PF22113">
    <property type="entry name" value="Mtrc-MtrF_II-IV_dom"/>
    <property type="match status" value="2"/>
</dbReference>
<dbReference type="Gene3D" id="3.90.10.10">
    <property type="entry name" value="Cytochrome C3"/>
    <property type="match status" value="2"/>
</dbReference>
<evidence type="ECO:0000256" key="1">
    <source>
        <dbReference type="ARBA" id="ARBA00022729"/>
    </source>
</evidence>
<feature type="domain" description="OmcA-like N-terminal" evidence="2">
    <location>
        <begin position="36"/>
        <end position="197"/>
    </location>
</feature>
<gene>
    <name evidence="4" type="primary">omcA</name>
    <name evidence="4" type="ORF">GCM10009332_10720</name>
</gene>
<dbReference type="InterPro" id="IPR054336">
    <property type="entry name" value="OmcA-like_N"/>
</dbReference>
<dbReference type="PANTHER" id="PTHR35038">
    <property type="entry name" value="DISSIMILATORY SULFITE REDUCTASE SIRA"/>
    <property type="match status" value="1"/>
</dbReference>
<dbReference type="InterPro" id="IPR051829">
    <property type="entry name" value="Multiheme_Cytochr_ET"/>
</dbReference>
<keyword evidence="1" id="KW-0732">Signal</keyword>
<dbReference type="InterPro" id="IPR054337">
    <property type="entry name" value="Mtrc-MtrF-like_dom_II/IV"/>
</dbReference>